<comment type="caution">
    <text evidence="2">The sequence shown here is derived from an EMBL/GenBank/DDBJ whole genome shotgun (WGS) entry which is preliminary data.</text>
</comment>
<dbReference type="EMBL" id="PZKC01000012">
    <property type="protein sequence ID" value="PTD95512.1"/>
    <property type="molecule type" value="Genomic_DNA"/>
</dbReference>
<keyword evidence="3" id="KW-1185">Reference proteome</keyword>
<dbReference type="Proteomes" id="UP000241193">
    <property type="component" value="Unassembled WGS sequence"/>
</dbReference>
<dbReference type="PANTHER" id="PTHR36558:SF1">
    <property type="entry name" value="RESTRICTION ENDONUCLEASE DOMAIN-CONTAINING PROTEIN-RELATED"/>
    <property type="match status" value="1"/>
</dbReference>
<dbReference type="InterPro" id="IPR012296">
    <property type="entry name" value="Nuclease_put_TT1808"/>
</dbReference>
<dbReference type="AlphaFoldDB" id="A0A2T4ICK6"/>
<dbReference type="InterPro" id="IPR008538">
    <property type="entry name" value="Uma2"/>
</dbReference>
<dbReference type="Pfam" id="PF05685">
    <property type="entry name" value="Uma2"/>
    <property type="match status" value="1"/>
</dbReference>
<proteinExistence type="predicted"/>
<dbReference type="SUPFAM" id="SSF52980">
    <property type="entry name" value="Restriction endonuclease-like"/>
    <property type="match status" value="1"/>
</dbReference>
<dbReference type="InterPro" id="IPR011335">
    <property type="entry name" value="Restrct_endonuc-II-like"/>
</dbReference>
<dbReference type="Gene3D" id="3.90.1570.10">
    <property type="entry name" value="tt1808, chain A"/>
    <property type="match status" value="1"/>
</dbReference>
<dbReference type="PANTHER" id="PTHR36558">
    <property type="entry name" value="GLR1098 PROTEIN"/>
    <property type="match status" value="1"/>
</dbReference>
<evidence type="ECO:0000259" key="1">
    <source>
        <dbReference type="Pfam" id="PF05685"/>
    </source>
</evidence>
<accession>A0A2T4ICK6</accession>
<protein>
    <recommendedName>
        <fullName evidence="1">Putative restriction endonuclease domain-containing protein</fullName>
    </recommendedName>
</protein>
<reference evidence="2 3" key="2">
    <citation type="submission" date="2018-04" db="EMBL/GenBank/DDBJ databases">
        <title>Thauera lacus sp. nov., isolated from an saline lake in Inner Mongolia, China.</title>
        <authorList>
            <person name="Liang Q.-Y."/>
        </authorList>
    </citation>
    <scope>NUCLEOTIDE SEQUENCE [LARGE SCALE GENOMIC DNA]</scope>
    <source>
        <strain evidence="2 3">D20</strain>
    </source>
</reference>
<organism evidence="2 3">
    <name type="scientific">Pseudothauera lacus</name>
    <dbReference type="NCBI Taxonomy" id="2136175"/>
    <lineage>
        <taxon>Bacteria</taxon>
        <taxon>Pseudomonadati</taxon>
        <taxon>Pseudomonadota</taxon>
        <taxon>Betaproteobacteria</taxon>
        <taxon>Rhodocyclales</taxon>
        <taxon>Zoogloeaceae</taxon>
        <taxon>Pseudothauera</taxon>
    </lineage>
</organism>
<feature type="domain" description="Putative restriction endonuclease" evidence="1">
    <location>
        <begin position="15"/>
        <end position="160"/>
    </location>
</feature>
<dbReference type="OrthoDB" id="9799703at2"/>
<evidence type="ECO:0000313" key="2">
    <source>
        <dbReference type="EMBL" id="PTD95512.1"/>
    </source>
</evidence>
<gene>
    <name evidence="2" type="ORF">C8261_13730</name>
</gene>
<sequence>MNSALTRPAPISIRDYLDGENLTDVKHEYLDGEVVAMGGASARHGLIVTGLSLAIGPHARRKACQLFMSDMKLRVDHADQTYFYYPDLLLACDPQDGDPYYRSRPCLLVEVLSPTTERIDRREKLFAYQTIPSLREYLLVDPEQRCVEIYRFGQSVRHETCTQGSFRLDCLEAEIALDEVYRDVEAL</sequence>
<dbReference type="RefSeq" id="WP_107494294.1">
    <property type="nucleotide sequence ID" value="NZ_PZKC01000012.1"/>
</dbReference>
<reference evidence="2 3" key="1">
    <citation type="submission" date="2018-03" db="EMBL/GenBank/DDBJ databases">
        <authorList>
            <person name="Keele B.F."/>
        </authorList>
    </citation>
    <scope>NUCLEOTIDE SEQUENCE [LARGE SCALE GENOMIC DNA]</scope>
    <source>
        <strain evidence="2 3">D20</strain>
    </source>
</reference>
<dbReference type="CDD" id="cd06260">
    <property type="entry name" value="DUF820-like"/>
    <property type="match status" value="1"/>
</dbReference>
<name>A0A2T4ICK6_9RHOO</name>
<evidence type="ECO:0000313" key="3">
    <source>
        <dbReference type="Proteomes" id="UP000241193"/>
    </source>
</evidence>